<dbReference type="HOGENOM" id="CLU_1160729_0_0_6"/>
<evidence type="ECO:0000256" key="5">
    <source>
        <dbReference type="ARBA" id="ARBA00048542"/>
    </source>
</evidence>
<keyword evidence="2 6" id="KW-0288">FMN</keyword>
<evidence type="ECO:0000313" key="9">
    <source>
        <dbReference type="EMBL" id="CAP49371.1"/>
    </source>
</evidence>
<evidence type="ECO:0000256" key="7">
    <source>
        <dbReference type="SAM" id="MobiDB-lite"/>
    </source>
</evidence>
<evidence type="ECO:0000256" key="4">
    <source>
        <dbReference type="ARBA" id="ARBA00023027"/>
    </source>
</evidence>
<dbReference type="KEGG" id="xca:xcc-b100_0043"/>
<name>B0RLI0_XANCB</name>
<gene>
    <name evidence="6" type="primary">azoR</name>
    <name evidence="9" type="ORF">XCCB100_0043</name>
</gene>
<dbReference type="GO" id="GO:0009055">
    <property type="term" value="F:electron transfer activity"/>
    <property type="evidence" value="ECO:0007669"/>
    <property type="project" value="UniProtKB-UniRule"/>
</dbReference>
<evidence type="ECO:0000256" key="6">
    <source>
        <dbReference type="HAMAP-Rule" id="MF_01216"/>
    </source>
</evidence>
<dbReference type="InterPro" id="IPR029039">
    <property type="entry name" value="Flavoprotein-like_sf"/>
</dbReference>
<dbReference type="SUPFAM" id="SSF52218">
    <property type="entry name" value="Flavoproteins"/>
    <property type="match status" value="1"/>
</dbReference>
<evidence type="ECO:0000256" key="1">
    <source>
        <dbReference type="ARBA" id="ARBA00022630"/>
    </source>
</evidence>
<keyword evidence="4 6" id="KW-0520">NAD</keyword>
<feature type="domain" description="Flavodoxin-like fold" evidence="8">
    <location>
        <begin position="105"/>
        <end position="236"/>
    </location>
</feature>
<dbReference type="PANTHER" id="PTHR43741:SF4">
    <property type="entry name" value="FMN-DEPENDENT NADH:QUINONE OXIDOREDUCTASE"/>
    <property type="match status" value="1"/>
</dbReference>
<dbReference type="PANTHER" id="PTHR43741">
    <property type="entry name" value="FMN-DEPENDENT NADH-AZOREDUCTASE 1"/>
    <property type="match status" value="1"/>
</dbReference>
<sequence>MCTALHDSPPDHRSNAFGRCRTPRITFHHFHQRHHHETAPSRFQHPGRLFRQPPTHRQHRGQVAGRRSGAAVHLPRPGGQPDRPPVRRTSGGRAKPTGDQTPELANDLALGVQVLQEFLDADTVVIGVALYNFTISTQLKAWIDRVLVAGKTFRYTAEGALEGLAGNKRVILAVARGGRYGEGSPTAALEHAETYMRAALGFVGLHQPEVVVAEGLALGPEARAAGMAAAQAQIDALPV</sequence>
<dbReference type="Gene3D" id="3.40.50.360">
    <property type="match status" value="1"/>
</dbReference>
<comment type="function">
    <text evidence="6">Quinone reductase that provides resistance to thiol-specific stress caused by electrophilic quinones.</text>
</comment>
<evidence type="ECO:0000259" key="8">
    <source>
        <dbReference type="Pfam" id="PF02525"/>
    </source>
</evidence>
<dbReference type="Pfam" id="PF02525">
    <property type="entry name" value="Flavodoxin_2"/>
    <property type="match status" value="1"/>
</dbReference>
<dbReference type="EMBL" id="AM920689">
    <property type="protein sequence ID" value="CAP49371.1"/>
    <property type="molecule type" value="Genomic_DNA"/>
</dbReference>
<feature type="region of interest" description="Disordered" evidence="7">
    <location>
        <begin position="31"/>
        <end position="102"/>
    </location>
</feature>
<comment type="catalytic activity">
    <reaction evidence="6">
        <text>2 a quinone + NADH + H(+) = 2 a 1,4-benzosemiquinone + NAD(+)</text>
        <dbReference type="Rhea" id="RHEA:65952"/>
        <dbReference type="ChEBI" id="CHEBI:15378"/>
        <dbReference type="ChEBI" id="CHEBI:57540"/>
        <dbReference type="ChEBI" id="CHEBI:57945"/>
        <dbReference type="ChEBI" id="CHEBI:132124"/>
        <dbReference type="ChEBI" id="CHEBI:134225"/>
    </reaction>
</comment>
<accession>B0RLI0</accession>
<organism evidence="9 10">
    <name type="scientific">Xanthomonas campestris pv. campestris (strain B100)</name>
    <dbReference type="NCBI Taxonomy" id="509169"/>
    <lineage>
        <taxon>Bacteria</taxon>
        <taxon>Pseudomonadati</taxon>
        <taxon>Pseudomonadota</taxon>
        <taxon>Gammaproteobacteria</taxon>
        <taxon>Lysobacterales</taxon>
        <taxon>Lysobacteraceae</taxon>
        <taxon>Xanthomonas</taxon>
    </lineage>
</organism>
<dbReference type="EC" id="1.7.1.17" evidence="6"/>
<reference evidence="9 10" key="1">
    <citation type="journal article" date="2008" name="J. Biotechnol.">
        <title>The genome of Xanthomonas campestris pv. campestris B100 and its use for the reconstruction of metabolic pathways involved in xanthan biosynthesis.</title>
        <authorList>
            <person name="Vorholter F.J."/>
            <person name="Schneiker S."/>
            <person name="Goesmann A."/>
            <person name="Krause L."/>
            <person name="Bekel T."/>
            <person name="Kaiser O."/>
            <person name="Linke B."/>
            <person name="Patschkowski T."/>
            <person name="Ruckert C."/>
            <person name="Schmid J."/>
            <person name="Sidhu V.K."/>
            <person name="Sieber V."/>
            <person name="Tauch A."/>
            <person name="Watt S.A."/>
            <person name="Weisshaar B."/>
            <person name="Becker A."/>
            <person name="Niehaus K."/>
            <person name="Puhler A."/>
        </authorList>
    </citation>
    <scope>NUCLEOTIDE SEQUENCE [LARGE SCALE GENOMIC DNA]</scope>
    <source>
        <strain evidence="9 10">B100</strain>
    </source>
</reference>
<comment type="similarity">
    <text evidence="6">Belongs to the azoreductase type 1 family.</text>
</comment>
<proteinExistence type="inferred from homology"/>
<dbReference type="GO" id="GO:0010181">
    <property type="term" value="F:FMN binding"/>
    <property type="evidence" value="ECO:0007669"/>
    <property type="project" value="UniProtKB-UniRule"/>
</dbReference>
<dbReference type="GO" id="GO:0016655">
    <property type="term" value="F:oxidoreductase activity, acting on NAD(P)H, quinone or similar compound as acceptor"/>
    <property type="evidence" value="ECO:0007669"/>
    <property type="project" value="InterPro"/>
</dbReference>
<evidence type="ECO:0000313" key="10">
    <source>
        <dbReference type="Proteomes" id="UP000001188"/>
    </source>
</evidence>
<dbReference type="InterPro" id="IPR023048">
    <property type="entry name" value="NADH:quinone_OxRdtase_FMN_depd"/>
</dbReference>
<keyword evidence="1 6" id="KW-0285">Flavoprotein</keyword>
<comment type="subunit">
    <text evidence="6">Homodimer.</text>
</comment>
<dbReference type="EC" id="1.6.5.-" evidence="6"/>
<dbReference type="InterPro" id="IPR050104">
    <property type="entry name" value="FMN-dep_NADH:Q_OxRdtase_AzoR1"/>
</dbReference>
<keyword evidence="3 6" id="KW-0560">Oxidoreductase</keyword>
<comment type="catalytic activity">
    <reaction evidence="5">
        <text>N,N-dimethyl-1,4-phenylenediamine + anthranilate + 2 NAD(+) = 2-(4-dimethylaminophenyl)diazenylbenzoate + 2 NADH + 2 H(+)</text>
        <dbReference type="Rhea" id="RHEA:55872"/>
        <dbReference type="ChEBI" id="CHEBI:15378"/>
        <dbReference type="ChEBI" id="CHEBI:15783"/>
        <dbReference type="ChEBI" id="CHEBI:16567"/>
        <dbReference type="ChEBI" id="CHEBI:57540"/>
        <dbReference type="ChEBI" id="CHEBI:57945"/>
        <dbReference type="ChEBI" id="CHEBI:71579"/>
        <dbReference type="EC" id="1.7.1.17"/>
    </reaction>
    <physiologicalReaction direction="right-to-left" evidence="5">
        <dbReference type="Rhea" id="RHEA:55874"/>
    </physiologicalReaction>
</comment>
<evidence type="ECO:0000256" key="2">
    <source>
        <dbReference type="ARBA" id="ARBA00022643"/>
    </source>
</evidence>
<protein>
    <recommendedName>
        <fullName evidence="6">FMN dependent NADH:quinone oxidoreductase</fullName>
        <ecNumber evidence="6">1.6.5.-</ecNumber>
    </recommendedName>
    <alternativeName>
        <fullName evidence="6">Azo-dye reductase</fullName>
    </alternativeName>
    <alternativeName>
        <fullName evidence="6">FMN-dependent NADH-azo compound oxidoreductase</fullName>
    </alternativeName>
    <alternativeName>
        <fullName evidence="6">FMN-dependent NADH-azoreductase</fullName>
        <ecNumber evidence="6">1.7.1.17</ecNumber>
    </alternativeName>
</protein>
<evidence type="ECO:0000256" key="3">
    <source>
        <dbReference type="ARBA" id="ARBA00023002"/>
    </source>
</evidence>
<dbReference type="HAMAP" id="MF_01216">
    <property type="entry name" value="Azoreductase_type1"/>
    <property type="match status" value="1"/>
</dbReference>
<comment type="function">
    <text evidence="6">Also exhibits azoreductase activity. Catalyzes the reductive cleavage of the azo bond in aromatic azo compounds to the corresponding amines.</text>
</comment>
<dbReference type="AlphaFoldDB" id="B0RLI0"/>
<dbReference type="InterPro" id="IPR003680">
    <property type="entry name" value="Flavodoxin_fold"/>
</dbReference>
<comment type="caution">
    <text evidence="6">Lacks conserved residue(s) required for the propagation of feature annotation.</text>
</comment>
<dbReference type="GO" id="GO:0016652">
    <property type="term" value="F:oxidoreductase activity, acting on NAD(P)H as acceptor"/>
    <property type="evidence" value="ECO:0007669"/>
    <property type="project" value="UniProtKB-UniRule"/>
</dbReference>
<comment type="cofactor">
    <cofactor evidence="6">
        <name>FMN</name>
        <dbReference type="ChEBI" id="CHEBI:58210"/>
    </cofactor>
    <text evidence="6">Binds 1 FMN per subunit.</text>
</comment>
<dbReference type="Proteomes" id="UP000001188">
    <property type="component" value="Chromosome"/>
</dbReference>